<proteinExistence type="predicted"/>
<dbReference type="SUPFAM" id="SSF53448">
    <property type="entry name" value="Nucleotide-diphospho-sugar transferases"/>
    <property type="match status" value="1"/>
</dbReference>
<protein>
    <submittedName>
        <fullName evidence="7">Glycosyl transferase</fullName>
    </submittedName>
</protein>
<evidence type="ECO:0000256" key="1">
    <source>
        <dbReference type="ARBA" id="ARBA00004236"/>
    </source>
</evidence>
<evidence type="ECO:0000256" key="5">
    <source>
        <dbReference type="ARBA" id="ARBA00023136"/>
    </source>
</evidence>
<accession>A0A250JEA7</accession>
<dbReference type="RefSeq" id="WP_095989801.1">
    <property type="nucleotide sequence ID" value="NZ_CP022098.1"/>
</dbReference>
<keyword evidence="4 7" id="KW-0808">Transferase</keyword>
<evidence type="ECO:0000256" key="2">
    <source>
        <dbReference type="ARBA" id="ARBA00022475"/>
    </source>
</evidence>
<keyword evidence="3" id="KW-0328">Glycosyltransferase</keyword>
<sequence length="217" mass="23442">MIGVVIPAHNEESLLEECLASVVRASIHPALLGEDVRSVVVLDDCTDGSARVARRWGVNTLCVEARNVGQARALGCRVLRAQGARWLANTDADSRVFPDWLAVQLALDVDVVCGVVEVGDWSPHSARARRRYESAYQDIDGHSHIHGANLGVRTRAYVGAGGFPPLSAHEDVALVDSLRRSGARIAWSARARVLTSARRDARARGGFGDYLNGLEVD</sequence>
<keyword evidence="5" id="KW-0472">Membrane</keyword>
<evidence type="ECO:0000259" key="6">
    <source>
        <dbReference type="Pfam" id="PF00535"/>
    </source>
</evidence>
<evidence type="ECO:0000313" key="7">
    <source>
        <dbReference type="EMBL" id="ATB42219.1"/>
    </source>
</evidence>
<dbReference type="PANTHER" id="PTHR43646">
    <property type="entry name" value="GLYCOSYLTRANSFERASE"/>
    <property type="match status" value="1"/>
</dbReference>
<dbReference type="KEGG" id="cfus:CYFUS_007696"/>
<feature type="domain" description="Glycosyltransferase 2-like" evidence="6">
    <location>
        <begin position="4"/>
        <end position="132"/>
    </location>
</feature>
<reference evidence="7 8" key="1">
    <citation type="submission" date="2017-06" db="EMBL/GenBank/DDBJ databases">
        <title>Sequencing and comparative analysis of myxobacterial genomes.</title>
        <authorList>
            <person name="Rupp O."/>
            <person name="Goesmann A."/>
            <person name="Sogaard-Andersen L."/>
        </authorList>
    </citation>
    <scope>NUCLEOTIDE SEQUENCE [LARGE SCALE GENOMIC DNA]</scope>
    <source>
        <strain evidence="7 8">DSM 52655</strain>
    </source>
</reference>
<dbReference type="GO" id="GO:0016757">
    <property type="term" value="F:glycosyltransferase activity"/>
    <property type="evidence" value="ECO:0007669"/>
    <property type="project" value="UniProtKB-KW"/>
</dbReference>
<dbReference type="CDD" id="cd00761">
    <property type="entry name" value="Glyco_tranf_GTA_type"/>
    <property type="match status" value="1"/>
</dbReference>
<evidence type="ECO:0000256" key="3">
    <source>
        <dbReference type="ARBA" id="ARBA00022676"/>
    </source>
</evidence>
<dbReference type="Proteomes" id="UP000217257">
    <property type="component" value="Chromosome"/>
</dbReference>
<gene>
    <name evidence="7" type="ORF">CYFUS_007696</name>
</gene>
<dbReference type="EMBL" id="CP022098">
    <property type="protein sequence ID" value="ATB42219.1"/>
    <property type="molecule type" value="Genomic_DNA"/>
</dbReference>
<keyword evidence="2" id="KW-1003">Cell membrane</keyword>
<dbReference type="GO" id="GO:0005886">
    <property type="term" value="C:plasma membrane"/>
    <property type="evidence" value="ECO:0007669"/>
    <property type="project" value="UniProtKB-SubCell"/>
</dbReference>
<dbReference type="InterPro" id="IPR001173">
    <property type="entry name" value="Glyco_trans_2-like"/>
</dbReference>
<dbReference type="InterPro" id="IPR029044">
    <property type="entry name" value="Nucleotide-diphossugar_trans"/>
</dbReference>
<comment type="subcellular location">
    <subcellularLocation>
        <location evidence="1">Cell membrane</location>
    </subcellularLocation>
</comment>
<dbReference type="Gene3D" id="3.90.550.10">
    <property type="entry name" value="Spore Coat Polysaccharide Biosynthesis Protein SpsA, Chain A"/>
    <property type="match status" value="1"/>
</dbReference>
<dbReference type="PANTHER" id="PTHR43646:SF2">
    <property type="entry name" value="GLYCOSYLTRANSFERASE 2-LIKE DOMAIN-CONTAINING PROTEIN"/>
    <property type="match status" value="1"/>
</dbReference>
<organism evidence="7 8">
    <name type="scientific">Cystobacter fuscus</name>
    <dbReference type="NCBI Taxonomy" id="43"/>
    <lineage>
        <taxon>Bacteria</taxon>
        <taxon>Pseudomonadati</taxon>
        <taxon>Myxococcota</taxon>
        <taxon>Myxococcia</taxon>
        <taxon>Myxococcales</taxon>
        <taxon>Cystobacterineae</taxon>
        <taxon>Archangiaceae</taxon>
        <taxon>Cystobacter</taxon>
    </lineage>
</organism>
<name>A0A250JEA7_9BACT</name>
<dbReference type="AlphaFoldDB" id="A0A250JEA7"/>
<dbReference type="Pfam" id="PF00535">
    <property type="entry name" value="Glycos_transf_2"/>
    <property type="match status" value="1"/>
</dbReference>
<evidence type="ECO:0000256" key="4">
    <source>
        <dbReference type="ARBA" id="ARBA00022679"/>
    </source>
</evidence>
<evidence type="ECO:0000313" key="8">
    <source>
        <dbReference type="Proteomes" id="UP000217257"/>
    </source>
</evidence>